<gene>
    <name evidence="4" type="primary">LOC102806412</name>
</gene>
<dbReference type="Gene3D" id="1.10.443.10">
    <property type="entry name" value="Intergrase catalytic core"/>
    <property type="match status" value="1"/>
</dbReference>
<dbReference type="PROSITE" id="PS51898">
    <property type="entry name" value="TYR_RECOMBINASE"/>
    <property type="match status" value="1"/>
</dbReference>
<evidence type="ECO:0000256" key="1">
    <source>
        <dbReference type="ARBA" id="ARBA00023172"/>
    </source>
</evidence>
<dbReference type="InterPro" id="IPR002104">
    <property type="entry name" value="Integrase_catalytic"/>
</dbReference>
<dbReference type="SUPFAM" id="SSF56349">
    <property type="entry name" value="DNA breaking-rejoining enzymes"/>
    <property type="match status" value="1"/>
</dbReference>
<accession>A0ABM0MF18</accession>
<protein>
    <submittedName>
        <fullName evidence="4">Uncharacterized protein LOC102806412</fullName>
    </submittedName>
</protein>
<dbReference type="InterPro" id="IPR011010">
    <property type="entry name" value="DNA_brk_join_enz"/>
</dbReference>
<dbReference type="InterPro" id="IPR052925">
    <property type="entry name" value="Phage_Integrase-like_Recomb"/>
</dbReference>
<proteinExistence type="predicted"/>
<reference evidence="4" key="1">
    <citation type="submission" date="2025-08" db="UniProtKB">
        <authorList>
            <consortium name="RefSeq"/>
        </authorList>
    </citation>
    <scope>IDENTIFICATION</scope>
    <source>
        <tissue evidence="4">Testes</tissue>
    </source>
</reference>
<evidence type="ECO:0000313" key="4">
    <source>
        <dbReference type="RefSeq" id="XP_006818609.1"/>
    </source>
</evidence>
<evidence type="ECO:0000313" key="3">
    <source>
        <dbReference type="Proteomes" id="UP000694865"/>
    </source>
</evidence>
<dbReference type="PANTHER" id="PTHR34605:SF3">
    <property type="entry name" value="P CELL-TYPE AGGLUTINATION PROTEIN MAP4-LIKE-RELATED"/>
    <property type="match status" value="1"/>
</dbReference>
<evidence type="ECO:0000259" key="2">
    <source>
        <dbReference type="PROSITE" id="PS51898"/>
    </source>
</evidence>
<keyword evidence="1" id="KW-0233">DNA recombination</keyword>
<dbReference type="PANTHER" id="PTHR34605">
    <property type="entry name" value="PHAGE_INTEGRASE DOMAIN-CONTAINING PROTEIN"/>
    <property type="match status" value="1"/>
</dbReference>
<dbReference type="Proteomes" id="UP000694865">
    <property type="component" value="Unplaced"/>
</dbReference>
<name>A0ABM0MF18_SACKO</name>
<feature type="domain" description="Tyr recombinase" evidence="2">
    <location>
        <begin position="6"/>
        <end position="213"/>
    </location>
</feature>
<dbReference type="RefSeq" id="XP_006818609.1">
    <property type="nucleotide sequence ID" value="XM_006818546.1"/>
</dbReference>
<keyword evidence="3" id="KW-1185">Reference proteome</keyword>
<organism evidence="3 4">
    <name type="scientific">Saccoglossus kowalevskii</name>
    <name type="common">Acorn worm</name>
    <dbReference type="NCBI Taxonomy" id="10224"/>
    <lineage>
        <taxon>Eukaryota</taxon>
        <taxon>Metazoa</taxon>
        <taxon>Hemichordata</taxon>
        <taxon>Enteropneusta</taxon>
        <taxon>Harrimaniidae</taxon>
        <taxon>Saccoglossus</taxon>
    </lineage>
</organism>
<dbReference type="GeneID" id="102806412"/>
<sequence>MGQHRQPRLPFTANIVAKMCSALSKGIFTPFTDVLLQAVVSVAFIGFLRCGEFTTENAQFDKNVNLCLEDVSFCSSDKVLLKLKTSKTDPLRKGTVLTLFKNNRFCPVTALQQYIAARKRSNYHNGPSDPLFISEDGLPLTRACFLHLLRSLLNTIGVDASKYSGRSFRIGAASSAAHAGIQDHMIKTLGRWTSDTYNRYIRVADDSIYGAQSALAYSM</sequence>
<dbReference type="InterPro" id="IPR013762">
    <property type="entry name" value="Integrase-like_cat_sf"/>
</dbReference>